<dbReference type="EMBL" id="JAEACU010000004">
    <property type="protein sequence ID" value="KAH7533701.1"/>
    <property type="molecule type" value="Genomic_DNA"/>
</dbReference>
<proteinExistence type="predicted"/>
<feature type="transmembrane region" description="Helical" evidence="1">
    <location>
        <begin position="244"/>
        <end position="270"/>
    </location>
</feature>
<protein>
    <recommendedName>
        <fullName evidence="4">Glycosylphosphatidylinositol anchor attachment 1 protein-like</fullName>
    </recommendedName>
</protein>
<reference evidence="2" key="1">
    <citation type="journal article" date="2021" name="Front. Plant Sci.">
        <title>Chromosome-Scale Genome Assembly for Chinese Sour Jujube and Insights Into Its Genome Evolution and Domestication Signature.</title>
        <authorList>
            <person name="Shen L.-Y."/>
            <person name="Luo H."/>
            <person name="Wang X.-L."/>
            <person name="Wang X.-M."/>
            <person name="Qiu X.-J."/>
            <person name="Liu H."/>
            <person name="Zhou S.-S."/>
            <person name="Jia K.-H."/>
            <person name="Nie S."/>
            <person name="Bao Y.-T."/>
            <person name="Zhang R.-G."/>
            <person name="Yun Q.-Z."/>
            <person name="Chai Y.-H."/>
            <person name="Lu J.-Y."/>
            <person name="Li Y."/>
            <person name="Zhao S.-W."/>
            <person name="Mao J.-F."/>
            <person name="Jia S.-G."/>
            <person name="Mao Y.-M."/>
        </authorList>
    </citation>
    <scope>NUCLEOTIDE SEQUENCE</scope>
    <source>
        <strain evidence="2">AT0</strain>
        <tissue evidence="2">Leaf</tissue>
    </source>
</reference>
<dbReference type="PANTHER" id="PTHR13304">
    <property type="entry name" value="GLYCOSYLPHOSPHATIDYLINOSITOL ANCHOR ATTACHMENT 1 PROTEIN"/>
    <property type="match status" value="1"/>
</dbReference>
<organism evidence="2 3">
    <name type="scientific">Ziziphus jujuba var. spinosa</name>
    <dbReference type="NCBI Taxonomy" id="714518"/>
    <lineage>
        <taxon>Eukaryota</taxon>
        <taxon>Viridiplantae</taxon>
        <taxon>Streptophyta</taxon>
        <taxon>Embryophyta</taxon>
        <taxon>Tracheophyta</taxon>
        <taxon>Spermatophyta</taxon>
        <taxon>Magnoliopsida</taxon>
        <taxon>eudicotyledons</taxon>
        <taxon>Gunneridae</taxon>
        <taxon>Pentapetalae</taxon>
        <taxon>rosids</taxon>
        <taxon>fabids</taxon>
        <taxon>Rosales</taxon>
        <taxon>Rhamnaceae</taxon>
        <taxon>Paliureae</taxon>
        <taxon>Ziziphus</taxon>
    </lineage>
</organism>
<evidence type="ECO:0000256" key="1">
    <source>
        <dbReference type="SAM" id="Phobius"/>
    </source>
</evidence>
<dbReference type="GO" id="GO:0016255">
    <property type="term" value="P:attachment of GPI anchor to protein"/>
    <property type="evidence" value="ECO:0007669"/>
    <property type="project" value="TreeGrafter"/>
</dbReference>
<evidence type="ECO:0008006" key="4">
    <source>
        <dbReference type="Google" id="ProtNLM"/>
    </source>
</evidence>
<keyword evidence="1" id="KW-0472">Membrane</keyword>
<evidence type="ECO:0000313" key="2">
    <source>
        <dbReference type="EMBL" id="KAH7533701.1"/>
    </source>
</evidence>
<dbReference type="Pfam" id="PF04114">
    <property type="entry name" value="Gaa1"/>
    <property type="match status" value="2"/>
</dbReference>
<evidence type="ECO:0000313" key="3">
    <source>
        <dbReference type="Proteomes" id="UP000813462"/>
    </source>
</evidence>
<gene>
    <name evidence="2" type="ORF">FEM48_Zijuj04G0159400</name>
</gene>
<accession>A0A978VKT2</accession>
<keyword evidence="1" id="KW-1133">Transmembrane helix</keyword>
<dbReference type="Proteomes" id="UP000813462">
    <property type="component" value="Unassembled WGS sequence"/>
</dbReference>
<name>A0A978VKT2_ZIZJJ</name>
<keyword evidence="1" id="KW-0812">Transmembrane</keyword>
<dbReference type="PANTHER" id="PTHR13304:SF0">
    <property type="entry name" value="GLYCOSYLPHOSPHATIDYLINOSITOL ANCHOR ATTACHMENT 1 PROTEIN"/>
    <property type="match status" value="1"/>
</dbReference>
<comment type="caution">
    <text evidence="2">The sequence shown here is derived from an EMBL/GenBank/DDBJ whole genome shotgun (WGS) entry which is preliminary data.</text>
</comment>
<dbReference type="InterPro" id="IPR007246">
    <property type="entry name" value="Gaa1"/>
</dbReference>
<dbReference type="GO" id="GO:0042765">
    <property type="term" value="C:GPI-anchor transamidase complex"/>
    <property type="evidence" value="ECO:0007669"/>
    <property type="project" value="InterPro"/>
</dbReference>
<sequence length="329" mass="36316">MSDLGAEVNYHKFQPQAVQFHPLHFFSGPDSRKTEQNISCSAYGTNVVGIIRAPSGDGKEAIVLVTPFNSAKINQGEALSLGIAYSVFSLLTRVTWLAKDLIWLVADSQHGEYAAVAAWLKEYHTPLFTRLRTANVEISLVIKVVDKKEQSENSLSIYAEASNGQMPNLDLINIVNYLAALGVPTGPHGAFCDYQVDAITLEISSRASFDSKNRRNEFLLRCGRLIEGVIRSVNNLLEKFHQSFFLYLLTSPGKFVSVGVYLIIFALLVAPVPMVTAPLYADANNVDSVQKDEPTSSTSVANEPGITLRSWKWINAAKKVFIFIFIIIV</sequence>
<dbReference type="AlphaFoldDB" id="A0A978VKT2"/>